<name>A0ACB7FCM2_NIBAL</name>
<comment type="caution">
    <text evidence="1">The sequence shown here is derived from an EMBL/GenBank/DDBJ whole genome shotgun (WGS) entry which is preliminary data.</text>
</comment>
<evidence type="ECO:0000313" key="1">
    <source>
        <dbReference type="EMBL" id="KAG8011760.1"/>
    </source>
</evidence>
<dbReference type="EMBL" id="CM024801">
    <property type="protein sequence ID" value="KAG8011760.1"/>
    <property type="molecule type" value="Genomic_DNA"/>
</dbReference>
<proteinExistence type="predicted"/>
<evidence type="ECO:0000313" key="2">
    <source>
        <dbReference type="Proteomes" id="UP000805704"/>
    </source>
</evidence>
<keyword evidence="2" id="KW-1185">Reference proteome</keyword>
<reference evidence="1" key="1">
    <citation type="submission" date="2020-04" db="EMBL/GenBank/DDBJ databases">
        <title>A chromosome-scale assembly and high-density genetic map of the yellow drum (Nibea albiflora) genome.</title>
        <authorList>
            <person name="Xu D."/>
            <person name="Zhang W."/>
            <person name="Chen R."/>
            <person name="Tan P."/>
            <person name="Wang L."/>
            <person name="Song H."/>
            <person name="Tian L."/>
            <person name="Zhu Q."/>
            <person name="Wang B."/>
        </authorList>
    </citation>
    <scope>NUCLEOTIDE SEQUENCE</scope>
    <source>
        <strain evidence="1">ZJHYS-2018</strain>
    </source>
</reference>
<dbReference type="Proteomes" id="UP000805704">
    <property type="component" value="Chromosome 13"/>
</dbReference>
<gene>
    <name evidence="1" type="ORF">GBF38_004084</name>
</gene>
<accession>A0ACB7FCM2</accession>
<organism evidence="1 2">
    <name type="scientific">Nibea albiflora</name>
    <name type="common">Yellow drum</name>
    <name type="synonym">Corvina albiflora</name>
    <dbReference type="NCBI Taxonomy" id="240163"/>
    <lineage>
        <taxon>Eukaryota</taxon>
        <taxon>Metazoa</taxon>
        <taxon>Chordata</taxon>
        <taxon>Craniata</taxon>
        <taxon>Vertebrata</taxon>
        <taxon>Euteleostomi</taxon>
        <taxon>Actinopterygii</taxon>
        <taxon>Neopterygii</taxon>
        <taxon>Teleostei</taxon>
        <taxon>Neoteleostei</taxon>
        <taxon>Acanthomorphata</taxon>
        <taxon>Eupercaria</taxon>
        <taxon>Sciaenidae</taxon>
        <taxon>Nibea</taxon>
    </lineage>
</organism>
<sequence>MASKTDQLLIVVSILEGRHFPKSPRLSLVVQASFDGEQLATDPVEHKDQPQFSTELAWELDRRTLHQHRLQRTPIKLQCFAIDSVNKMKESVGYIVLDLRSVQEVKQEPRWYPLLSSKYTKQRPALLLSMVLENDTKPSEPSPDRFKAKKAPPRKGSPAVTDLLPENLEATLIPDQGYHQVGPADHCRDMFVLSVTVAFATKLEQLIPSTMKLSAEGSEFFFYYSLLGNDITSEPFHNLLSPDFEPERASVRIRSSKQILQTFLSHQPSLQIHLCCGNHSLGSTDVSLSALAAVSVDLESKAATVEGAFVLQPPKRTKKTLPTLPADLQPTVGVAVTLRREEVTPQSVGNKEASGPQTQSCPPSSVPLSVPPVEQRPLSSSPVRKPPDSSPDHLLPPPSSHTESEAESLLEELQHSKEQAGLAAADLEVPVQVQIQTEPTAEGGASSVSVSAPKVSIPSSAHHYCFSLDLHSLGSLNLTHPIAAMLRYSYQFFGSPAPIMTNPPVELQRNMEVSVPQSYCAFDFAALPQQLQDTPSEKVAELSYVATLEDLGLVKAREVIVSDSSQTEPAVPKHLPSDPAAPRPAASSLTCGTTLGPTAPTAPRDTLEYRTALELELWKAEQEDLFDDQLRKKELSHMQALAEEWKRRDREREALVKKKEVEYNVLEEQLQKTLSDLEKREKQLAEAELETQRLQRDLRAEHDLTQRELQESGRRLQRDCDHRVALERDKVRLMEEERARLLQQIADGESRYKQLEKEFQLYREQQNIRPEFRLQSEINLLTLEKVELERKLESTTKSKLHYKQQWGRALKELARFKQKQQAELEAMRLRYLATEQKEAVQQERQELDNIRNELNRLKQQEEDRLGPASSLSGPAPPQSVNESADEHLSRLLEERDTLLRTGVYTHDDRIIAELNRQIQDAMRDRGNL</sequence>
<protein>
    <submittedName>
        <fullName evidence="1">Uncharacterized protein</fullName>
    </submittedName>
</protein>